<accession>A0ABD7HF67</accession>
<dbReference type="InterPro" id="IPR009799">
    <property type="entry name" value="EthD_dom"/>
</dbReference>
<evidence type="ECO:0000259" key="1">
    <source>
        <dbReference type="Pfam" id="PF07110"/>
    </source>
</evidence>
<dbReference type="PANTHER" id="PTHR40260:SF2">
    <property type="entry name" value="BLR8190 PROTEIN"/>
    <property type="match status" value="1"/>
</dbReference>
<proteinExistence type="predicted"/>
<reference evidence="2 3" key="1">
    <citation type="submission" date="2018-08" db="EMBL/GenBank/DDBJ databases">
        <title>Linezolid Resistance in Mycobacterium abscessus: MIC Distribution and Comprehensive Investigation of Resistance Mechanisms.</title>
        <authorList>
            <person name="Ye M."/>
            <person name="Xu L."/>
            <person name="Zou Y."/>
            <person name="Li B."/>
            <person name="Guo Q."/>
            <person name="Zhang Y."/>
            <person name="Zhan M."/>
            <person name="Xu B."/>
            <person name="Yu F."/>
            <person name="Zhang Z."/>
            <person name="Chu H."/>
        </authorList>
    </citation>
    <scope>NUCLEOTIDE SEQUENCE [LARGE SCALE GENOMIC DNA]</scope>
    <source>
        <strain evidence="2 3">G143</strain>
    </source>
</reference>
<dbReference type="Gene3D" id="3.30.70.100">
    <property type="match status" value="1"/>
</dbReference>
<feature type="domain" description="EthD" evidence="1">
    <location>
        <begin position="11"/>
        <end position="90"/>
    </location>
</feature>
<dbReference type="InterPro" id="IPR011008">
    <property type="entry name" value="Dimeric_a/b-barrel"/>
</dbReference>
<protein>
    <submittedName>
        <fullName evidence="2">EthD family reductase</fullName>
    </submittedName>
</protein>
<dbReference type="AlphaFoldDB" id="A0ABD7HF67"/>
<comment type="caution">
    <text evidence="2">The sequence shown here is derived from an EMBL/GenBank/DDBJ whole genome shotgun (WGS) entry which is preliminary data.</text>
</comment>
<dbReference type="SUPFAM" id="SSF54909">
    <property type="entry name" value="Dimeric alpha+beta barrel"/>
    <property type="match status" value="1"/>
</dbReference>
<dbReference type="EMBL" id="QXBN01000107">
    <property type="protein sequence ID" value="RIT24696.1"/>
    <property type="molecule type" value="Genomic_DNA"/>
</dbReference>
<dbReference type="NCBIfam" id="TIGR02118">
    <property type="entry name" value="EthD family reductase"/>
    <property type="match status" value="1"/>
</dbReference>
<sequence>MHRISICYGQPADPAAFDLYYNHIHAPLALKIPGLIGFTIGKCTSLAPGQATPYYMIASLTFQTAAALDAALTSAELAAASADTANFADGGITLYRTEETIYS</sequence>
<dbReference type="RefSeq" id="WP_100451912.1">
    <property type="nucleotide sequence ID" value="NZ_QXAR01000005.1"/>
</dbReference>
<dbReference type="Proteomes" id="UP000284557">
    <property type="component" value="Unassembled WGS sequence"/>
</dbReference>
<organism evidence="2 3">
    <name type="scientific">Mycobacteroides abscessus</name>
    <dbReference type="NCBI Taxonomy" id="36809"/>
    <lineage>
        <taxon>Bacteria</taxon>
        <taxon>Bacillati</taxon>
        <taxon>Actinomycetota</taxon>
        <taxon>Actinomycetes</taxon>
        <taxon>Mycobacteriales</taxon>
        <taxon>Mycobacteriaceae</taxon>
        <taxon>Mycobacteroides</taxon>
    </lineage>
</organism>
<evidence type="ECO:0000313" key="3">
    <source>
        <dbReference type="Proteomes" id="UP000284557"/>
    </source>
</evidence>
<dbReference type="PANTHER" id="PTHR40260">
    <property type="entry name" value="BLR8190 PROTEIN"/>
    <property type="match status" value="1"/>
</dbReference>
<gene>
    <name evidence="2" type="ORF">D2E76_28865</name>
</gene>
<evidence type="ECO:0000313" key="2">
    <source>
        <dbReference type="EMBL" id="RIT24696.1"/>
    </source>
</evidence>
<name>A0ABD7HF67_9MYCO</name>
<dbReference type="Pfam" id="PF07110">
    <property type="entry name" value="EthD"/>
    <property type="match status" value="1"/>
</dbReference>